<dbReference type="InterPro" id="IPR021731">
    <property type="entry name" value="AMIN_dom"/>
</dbReference>
<keyword evidence="6" id="KW-0998">Cell outer membrane</keyword>
<dbReference type="Pfam" id="PF07660">
    <property type="entry name" value="STN"/>
    <property type="match status" value="1"/>
</dbReference>
<dbReference type="InterPro" id="IPR038591">
    <property type="entry name" value="NolW-like_sf"/>
</dbReference>
<reference evidence="11 12" key="1">
    <citation type="submission" date="2019-11" db="EMBL/GenBank/DDBJ databases">
        <authorList>
            <person name="Holert J."/>
        </authorList>
    </citation>
    <scope>NUCLEOTIDE SEQUENCE [LARGE SCALE GENOMIC DNA]</scope>
    <source>
        <strain evidence="11">SB11_3</strain>
    </source>
</reference>
<proteinExistence type="inferred from homology"/>
<evidence type="ECO:0000256" key="4">
    <source>
        <dbReference type="ARBA" id="ARBA00022927"/>
    </source>
</evidence>
<dbReference type="EMBL" id="CACSIO010000023">
    <property type="protein sequence ID" value="CAA0114503.1"/>
    <property type="molecule type" value="Genomic_DNA"/>
</dbReference>
<protein>
    <submittedName>
        <fullName evidence="11">Type IV pilus biogenesis and competence protein PilQ</fullName>
    </submittedName>
</protein>
<dbReference type="InterPro" id="IPR001775">
    <property type="entry name" value="GspD/PilQ"/>
</dbReference>
<dbReference type="Pfam" id="PF00263">
    <property type="entry name" value="Secretin"/>
    <property type="match status" value="1"/>
</dbReference>
<dbReference type="InterPro" id="IPR051808">
    <property type="entry name" value="Type_IV_pilus_biogenesis"/>
</dbReference>
<dbReference type="AlphaFoldDB" id="A0A5S9Q918"/>
<dbReference type="PANTHER" id="PTHR30604">
    <property type="entry name" value="PROTEIN TRANSPORT PROTEIN HOFQ"/>
    <property type="match status" value="1"/>
</dbReference>
<dbReference type="Gene3D" id="2.60.40.3470">
    <property type="match status" value="1"/>
</dbReference>
<organism evidence="11 12">
    <name type="scientific">BD1-7 clade bacterium</name>
    <dbReference type="NCBI Taxonomy" id="2029982"/>
    <lineage>
        <taxon>Bacteria</taxon>
        <taxon>Pseudomonadati</taxon>
        <taxon>Pseudomonadota</taxon>
        <taxon>Gammaproteobacteria</taxon>
        <taxon>Cellvibrionales</taxon>
        <taxon>Spongiibacteraceae</taxon>
        <taxon>BD1-7 clade</taxon>
    </lineage>
</organism>
<keyword evidence="12" id="KW-1185">Reference proteome</keyword>
<dbReference type="GO" id="GO:0009306">
    <property type="term" value="P:protein secretion"/>
    <property type="evidence" value="ECO:0007669"/>
    <property type="project" value="InterPro"/>
</dbReference>
<dbReference type="FunFam" id="3.30.1370.130:FF:000001">
    <property type="entry name" value="Type IV pilus secretin PilQ"/>
    <property type="match status" value="1"/>
</dbReference>
<keyword evidence="5" id="KW-0472">Membrane</keyword>
<dbReference type="SMART" id="SM00965">
    <property type="entry name" value="STN"/>
    <property type="match status" value="1"/>
</dbReference>
<evidence type="ECO:0000256" key="1">
    <source>
        <dbReference type="ARBA" id="ARBA00004370"/>
    </source>
</evidence>
<evidence type="ECO:0000313" key="11">
    <source>
        <dbReference type="EMBL" id="CAA0114503.1"/>
    </source>
</evidence>
<gene>
    <name evidence="11" type="primary">pilQ</name>
    <name evidence="11" type="ORF">OPDIPICF_01613</name>
</gene>
<dbReference type="InterPro" id="IPR004846">
    <property type="entry name" value="T2SS/T3SS_dom"/>
</dbReference>
<evidence type="ECO:0000313" key="12">
    <source>
        <dbReference type="Proteomes" id="UP000441399"/>
    </source>
</evidence>
<dbReference type="InterPro" id="IPR013355">
    <property type="entry name" value="Pilus_4_PilQ"/>
</dbReference>
<evidence type="ECO:0000256" key="2">
    <source>
        <dbReference type="ARBA" id="ARBA00022448"/>
    </source>
</evidence>
<dbReference type="GO" id="GO:0009279">
    <property type="term" value="C:cell outer membrane"/>
    <property type="evidence" value="ECO:0007669"/>
    <property type="project" value="UniProtKB-SubCell"/>
</dbReference>
<name>A0A5S9Q918_9GAMM</name>
<keyword evidence="3 9" id="KW-0732">Signal</keyword>
<keyword evidence="4" id="KW-0653">Protein transport</keyword>
<dbReference type="PANTHER" id="PTHR30604:SF1">
    <property type="entry name" value="DNA UTILIZATION PROTEIN HOFQ"/>
    <property type="match status" value="1"/>
</dbReference>
<evidence type="ECO:0000256" key="5">
    <source>
        <dbReference type="ARBA" id="ARBA00023136"/>
    </source>
</evidence>
<evidence type="ECO:0000256" key="3">
    <source>
        <dbReference type="ARBA" id="ARBA00022729"/>
    </source>
</evidence>
<evidence type="ECO:0000259" key="10">
    <source>
        <dbReference type="SMART" id="SM00965"/>
    </source>
</evidence>
<evidence type="ECO:0000256" key="6">
    <source>
        <dbReference type="ARBA" id="ARBA00023237"/>
    </source>
</evidence>
<dbReference type="InterPro" id="IPR011662">
    <property type="entry name" value="Secretin/TonB_short_N"/>
</dbReference>
<sequence>MIIATISRFPVMKRIFSTVALSLFSVVQAFAVNMVDADFSALPDDRVEMRFTFDGDAPDPKVFAIETPARLAIDLEGVQSLLGKKKFALGLGDVDSTVVLTSGNRTRVIVNMVELGPYDTRVEGNELVVSLGGDNKTMAKQAASVAESQRGVAEKPRPQKAKAPAIESVDFRRGDDGEGRLIVDLSSPYIDVNSEQKGEAIELTFKNTQLPEELQLRYDVADFATPIKSLDAKSLGNDTVIKVMPTGEYEYLAYQSGETYVLTVKALTEEEIEARKKEFTFVGDKLSLNFQDIEIRSVLQLIADFTDLNLVASDTVNGKITLRLQNVPWDQALDLILKTKGLDKRQEGNVLLVAPAAEIAQREQQEIQTNKQLEELAPLQTEFIRIRYADANNISEMLDGENNSSGRDNRILTDRAMVVVDERTNSLLITETASKLAAIRRLINLIDVPVRQVMIEARIVIATDTATESLGIKWGGFLGNRNDDRVILASGSDQSIIDVANGDDVEFGNVVDLGVADVGATQFNLGLITDSGILNLELSAIETAGDGEVLSQPKIITGDKQKAIIKSGTEIPYETTAPNGGTTIAFRDAALILDVTPSITPDNRVIMKLDISQDSPGEETGNGIPTIDTNQLETEVLVNNGETIVLGGVFSSQELEQITKTPFLGDIPYLGRLFKRTIKTSQKTELLIFVTPKIMADQLVQ</sequence>
<accession>A0A5S9Q918</accession>
<dbReference type="InterPro" id="IPR005644">
    <property type="entry name" value="NolW-like"/>
</dbReference>
<keyword evidence="2 8" id="KW-0813">Transport</keyword>
<evidence type="ECO:0000256" key="7">
    <source>
        <dbReference type="RuleBase" id="RU004003"/>
    </source>
</evidence>
<dbReference type="Gene3D" id="3.30.1370.130">
    <property type="match status" value="1"/>
</dbReference>
<dbReference type="Gene3D" id="3.30.1370.120">
    <property type="match status" value="1"/>
</dbReference>
<dbReference type="Pfam" id="PF11741">
    <property type="entry name" value="AMIN"/>
    <property type="match status" value="2"/>
</dbReference>
<feature type="chain" id="PRO_5024905036" evidence="9">
    <location>
        <begin position="32"/>
        <end position="701"/>
    </location>
</feature>
<dbReference type="Proteomes" id="UP000441399">
    <property type="component" value="Unassembled WGS sequence"/>
</dbReference>
<comment type="similarity">
    <text evidence="7">Belongs to the bacterial secretin family.</text>
</comment>
<feature type="signal peptide" evidence="9">
    <location>
        <begin position="1"/>
        <end position="31"/>
    </location>
</feature>
<comment type="subcellular location">
    <subcellularLocation>
        <location evidence="8">Cell outer membrane</location>
    </subcellularLocation>
    <subcellularLocation>
        <location evidence="1">Membrane</location>
    </subcellularLocation>
</comment>
<feature type="domain" description="Secretin/TonB short N-terminal" evidence="10">
    <location>
        <begin position="308"/>
        <end position="356"/>
    </location>
</feature>
<evidence type="ECO:0000256" key="9">
    <source>
        <dbReference type="SAM" id="SignalP"/>
    </source>
</evidence>
<dbReference type="NCBIfam" id="TIGR02515">
    <property type="entry name" value="IV_pilus_PilQ"/>
    <property type="match status" value="1"/>
</dbReference>
<evidence type="ECO:0000256" key="8">
    <source>
        <dbReference type="RuleBase" id="RU004004"/>
    </source>
</evidence>
<dbReference type="PRINTS" id="PR00811">
    <property type="entry name" value="BCTERIALGSPD"/>
</dbReference>
<dbReference type="Pfam" id="PF03958">
    <property type="entry name" value="Secretin_N"/>
    <property type="match status" value="1"/>
</dbReference>